<comment type="caution">
    <text evidence="3">The sequence shown here is derived from an EMBL/GenBank/DDBJ whole genome shotgun (WGS) entry which is preliminary data.</text>
</comment>
<dbReference type="AlphaFoldDB" id="A0A2M7XG66"/>
<name>A0A2M7XG66_9BACT</name>
<dbReference type="EMBL" id="PFWT01000007">
    <property type="protein sequence ID" value="PJA46868.1"/>
    <property type="molecule type" value="Genomic_DNA"/>
</dbReference>
<dbReference type="Gene3D" id="2.70.70.10">
    <property type="entry name" value="Glucose Permease (Domain IIA)"/>
    <property type="match status" value="1"/>
</dbReference>
<gene>
    <name evidence="3" type="ORF">CO173_01440</name>
</gene>
<protein>
    <recommendedName>
        <fullName evidence="2">M23ase beta-sheet core domain-containing protein</fullName>
    </recommendedName>
</protein>
<evidence type="ECO:0000313" key="3">
    <source>
        <dbReference type="EMBL" id="PJA46868.1"/>
    </source>
</evidence>
<evidence type="ECO:0000256" key="1">
    <source>
        <dbReference type="SAM" id="SignalP"/>
    </source>
</evidence>
<dbReference type="CDD" id="cd12797">
    <property type="entry name" value="M23_peptidase"/>
    <property type="match status" value="1"/>
</dbReference>
<dbReference type="PANTHER" id="PTHR21666">
    <property type="entry name" value="PEPTIDASE-RELATED"/>
    <property type="match status" value="1"/>
</dbReference>
<feature type="domain" description="M23ase beta-sheet core" evidence="2">
    <location>
        <begin position="89"/>
        <end position="167"/>
    </location>
</feature>
<evidence type="ECO:0000259" key="2">
    <source>
        <dbReference type="Pfam" id="PF01551"/>
    </source>
</evidence>
<dbReference type="PANTHER" id="PTHR21666:SF285">
    <property type="entry name" value="M23 FAMILY METALLOPEPTIDASE"/>
    <property type="match status" value="1"/>
</dbReference>
<dbReference type="GO" id="GO:0004222">
    <property type="term" value="F:metalloendopeptidase activity"/>
    <property type="evidence" value="ECO:0007669"/>
    <property type="project" value="TreeGrafter"/>
</dbReference>
<dbReference type="SUPFAM" id="SSF51261">
    <property type="entry name" value="Duplicated hybrid motif"/>
    <property type="match status" value="1"/>
</dbReference>
<dbReference type="InterPro" id="IPR016047">
    <property type="entry name" value="M23ase_b-sheet_dom"/>
</dbReference>
<keyword evidence="1" id="KW-0732">Signal</keyword>
<sequence length="397" mass="43805">MLTKLFRVSVLLLILSLQHGCTPSWFTAGEVVPMSYDTDHFGGQDSVVVHMPFAHGVRLQCVQGPFGSYSHHYDSTMHDVDLDTPNDMDLSVYAPISGTAYVHTDLDSGFGIHVNIDLGDGTYIILAHLKRADTEDGRWIDMGDLIGIEGTTGSSTGDHVHIGRHRGDASRDGTYGTSVEGLSIRAQDVNAGLQKTLSTENMVCGLVEGNVYGSLLPVWEQGPPPEVEDPGTDLVLNEPTDPSSLTEDNRILICMDMQNYASTLTAVKLYAISQSMAVQSYPFYQEGREVINQYINTNSSMAPEYCQVFPAKDDETVWVNGFAYVGPNPQSGFAPEYWRHFVQPNSAVFGYIHTYADISKRTPARDCSVQQFLYYDVNGNGPTDYNSVQRAYHCPAW</sequence>
<feature type="chain" id="PRO_5014928579" description="M23ase beta-sheet core domain-containing protein" evidence="1">
    <location>
        <begin position="21"/>
        <end position="397"/>
    </location>
</feature>
<proteinExistence type="predicted"/>
<dbReference type="InterPro" id="IPR050570">
    <property type="entry name" value="Cell_wall_metabolism_enzyme"/>
</dbReference>
<dbReference type="Pfam" id="PF01551">
    <property type="entry name" value="Peptidase_M23"/>
    <property type="match status" value="1"/>
</dbReference>
<accession>A0A2M7XG66</accession>
<evidence type="ECO:0000313" key="4">
    <source>
        <dbReference type="Proteomes" id="UP000231263"/>
    </source>
</evidence>
<dbReference type="InterPro" id="IPR011055">
    <property type="entry name" value="Dup_hybrid_motif"/>
</dbReference>
<organism evidence="3 4">
    <name type="scientific">Candidatus Uhrbacteria bacterium CG_4_9_14_3_um_filter_41_35</name>
    <dbReference type="NCBI Taxonomy" id="1975034"/>
    <lineage>
        <taxon>Bacteria</taxon>
        <taxon>Candidatus Uhriibacteriota</taxon>
    </lineage>
</organism>
<feature type="signal peptide" evidence="1">
    <location>
        <begin position="1"/>
        <end position="20"/>
    </location>
</feature>
<dbReference type="Proteomes" id="UP000231263">
    <property type="component" value="Unassembled WGS sequence"/>
</dbReference>
<reference evidence="4" key="1">
    <citation type="submission" date="2017-09" db="EMBL/GenBank/DDBJ databases">
        <title>Depth-based differentiation of microbial function through sediment-hosted aquifers and enrichment of novel symbionts in the deep terrestrial subsurface.</title>
        <authorList>
            <person name="Probst A.J."/>
            <person name="Ladd B."/>
            <person name="Jarett J.K."/>
            <person name="Geller-Mcgrath D.E."/>
            <person name="Sieber C.M.K."/>
            <person name="Emerson J.B."/>
            <person name="Anantharaman K."/>
            <person name="Thomas B.C."/>
            <person name="Malmstrom R."/>
            <person name="Stieglmeier M."/>
            <person name="Klingl A."/>
            <person name="Woyke T."/>
            <person name="Ryan C.M."/>
            <person name="Banfield J.F."/>
        </authorList>
    </citation>
    <scope>NUCLEOTIDE SEQUENCE [LARGE SCALE GENOMIC DNA]</scope>
</reference>